<dbReference type="SUPFAM" id="SSF48371">
    <property type="entry name" value="ARM repeat"/>
    <property type="match status" value="1"/>
</dbReference>
<dbReference type="Pfam" id="PF00806">
    <property type="entry name" value="PUF"/>
    <property type="match status" value="2"/>
</dbReference>
<dbReference type="InterPro" id="IPR033133">
    <property type="entry name" value="PUM-HD"/>
</dbReference>
<dbReference type="PROSITE" id="PS50303">
    <property type="entry name" value="PUM_HD"/>
    <property type="match status" value="1"/>
</dbReference>
<feature type="repeat" description="Pumilio" evidence="3">
    <location>
        <begin position="247"/>
        <end position="282"/>
    </location>
</feature>
<keyword evidence="7" id="KW-1185">Reference proteome</keyword>
<dbReference type="GO" id="GO:0005730">
    <property type="term" value="C:nucleolus"/>
    <property type="evidence" value="ECO:0007669"/>
    <property type="project" value="TreeGrafter"/>
</dbReference>
<dbReference type="PANTHER" id="PTHR13389:SF0">
    <property type="entry name" value="PUMILIO HOMOLOG 3"/>
    <property type="match status" value="1"/>
</dbReference>
<dbReference type="InterPro" id="IPR011989">
    <property type="entry name" value="ARM-like"/>
</dbReference>
<dbReference type="InterPro" id="IPR016024">
    <property type="entry name" value="ARM-type_fold"/>
</dbReference>
<evidence type="ECO:0000256" key="3">
    <source>
        <dbReference type="PROSITE-ProRule" id="PRU00317"/>
    </source>
</evidence>
<accession>A0A3R6WNN7</accession>
<evidence type="ECO:0000256" key="4">
    <source>
        <dbReference type="SAM" id="MobiDB-lite"/>
    </source>
</evidence>
<feature type="domain" description="PUM-HD" evidence="5">
    <location>
        <begin position="183"/>
        <end position="622"/>
    </location>
</feature>
<dbReference type="GO" id="GO:0003729">
    <property type="term" value="F:mRNA binding"/>
    <property type="evidence" value="ECO:0007669"/>
    <property type="project" value="TreeGrafter"/>
</dbReference>
<dbReference type="AlphaFoldDB" id="A0A3R6WNN7"/>
<evidence type="ECO:0000259" key="5">
    <source>
        <dbReference type="PROSITE" id="PS50303"/>
    </source>
</evidence>
<dbReference type="InterPro" id="IPR001313">
    <property type="entry name" value="Pumilio_RNA-bd_rpt"/>
</dbReference>
<feature type="compositionally biased region" description="Basic and acidic residues" evidence="4">
    <location>
        <begin position="117"/>
        <end position="151"/>
    </location>
</feature>
<feature type="region of interest" description="Disordered" evidence="4">
    <location>
        <begin position="69"/>
        <end position="171"/>
    </location>
</feature>
<keyword evidence="1" id="KW-0677">Repeat</keyword>
<evidence type="ECO:0000313" key="6">
    <source>
        <dbReference type="EMBL" id="RHY31325.1"/>
    </source>
</evidence>
<dbReference type="Proteomes" id="UP000285060">
    <property type="component" value="Unassembled WGS sequence"/>
</dbReference>
<dbReference type="VEuPathDB" id="FungiDB:H310_06245"/>
<comment type="caution">
    <text evidence="6">The sequence shown here is derived from an EMBL/GenBank/DDBJ whole genome shotgun (WGS) entry which is preliminary data.</text>
</comment>
<evidence type="ECO:0000256" key="2">
    <source>
        <dbReference type="ARBA" id="ARBA00022884"/>
    </source>
</evidence>
<dbReference type="SMART" id="SM00025">
    <property type="entry name" value="Pumilio"/>
    <property type="match status" value="4"/>
</dbReference>
<dbReference type="EMBL" id="QUSY01000224">
    <property type="protein sequence ID" value="RHY31325.1"/>
    <property type="molecule type" value="Genomic_DNA"/>
</dbReference>
<keyword evidence="2" id="KW-0694">RNA-binding</keyword>
<protein>
    <recommendedName>
        <fullName evidence="5">PUM-HD domain-containing protein</fullName>
    </recommendedName>
</protein>
<gene>
    <name evidence="6" type="ORF">DYB32_003586</name>
</gene>
<organism evidence="6 7">
    <name type="scientific">Aphanomyces invadans</name>
    <dbReference type="NCBI Taxonomy" id="157072"/>
    <lineage>
        <taxon>Eukaryota</taxon>
        <taxon>Sar</taxon>
        <taxon>Stramenopiles</taxon>
        <taxon>Oomycota</taxon>
        <taxon>Saprolegniomycetes</taxon>
        <taxon>Saprolegniales</taxon>
        <taxon>Verrucalvaceae</taxon>
        <taxon>Aphanomyces</taxon>
    </lineage>
</organism>
<dbReference type="PANTHER" id="PTHR13389">
    <property type="entry name" value="PUMILIO HOMOLOG 3"/>
    <property type="match status" value="1"/>
</dbReference>
<dbReference type="InterPro" id="IPR040059">
    <property type="entry name" value="PUM3"/>
</dbReference>
<name>A0A3R6WNN7_9STRA</name>
<dbReference type="Gene3D" id="1.25.10.10">
    <property type="entry name" value="Leucine-rich Repeat Variant"/>
    <property type="match status" value="2"/>
</dbReference>
<reference evidence="6 7" key="1">
    <citation type="submission" date="2018-08" db="EMBL/GenBank/DDBJ databases">
        <title>Aphanomyces genome sequencing and annotation.</title>
        <authorList>
            <person name="Minardi D."/>
            <person name="Oidtmann B."/>
            <person name="Van Der Giezen M."/>
            <person name="Studholme D.J."/>
        </authorList>
    </citation>
    <scope>NUCLEOTIDE SEQUENCE [LARGE SCALE GENOMIC DNA]</scope>
    <source>
        <strain evidence="6 7">NJM0002</strain>
    </source>
</reference>
<evidence type="ECO:0000313" key="7">
    <source>
        <dbReference type="Proteomes" id="UP000285060"/>
    </source>
</evidence>
<proteinExistence type="predicted"/>
<dbReference type="GO" id="GO:0006417">
    <property type="term" value="P:regulation of translation"/>
    <property type="evidence" value="ECO:0007669"/>
    <property type="project" value="TreeGrafter"/>
</dbReference>
<evidence type="ECO:0000256" key="1">
    <source>
        <dbReference type="ARBA" id="ARBA00022737"/>
    </source>
</evidence>
<dbReference type="InterPro" id="IPR012959">
    <property type="entry name" value="CPL_dom"/>
</dbReference>
<dbReference type="Pfam" id="PF08144">
    <property type="entry name" value="CPL"/>
    <property type="match status" value="1"/>
</dbReference>
<sequence>MQWRATREQTNAAALLERGGVDLETTSTFDLDTPIACLYYPDCENYPVSIRQFDWCGRDKLVSNPCWKQSWHSDTMAPPAKDTNPKKRSAADANLKTKDAGAKAQKAGGAHGKPAFKKTDKKPASGKVGDKKPLQGKPGEKKSWQGKDGAKKGGYQGKGEKNAPVDYKLQRKMSRPNYDMVKRAKEIWNIIRERDLDKAKRVPLVDELFHLVTGKIHDVAAKHDASRVIQSLLKYGTPAHRSSAIKEMLPHMLEMAKLQYGCFLVTKMIKYGSKEDRALIVKELTGNVVKIATHNVAATILESAQDFLQPGQLSGLKLEFYGKEFAYFKSEMESKKKNLADIVAQSPSKKEEILTHVADVLNRMVDKQLLGLAFVQALMLEYLTVASTDQVNAMIPNIRDAAVALLATRAGAKVVVVCLSLGNAKDRKRVIKTLKDKVLEACNHISGYLVLLRVLDVLDDTVLVQKSVLSELQDHWLDVALHQNGSKVLLQLLSPLNTKYLHPDEIALLQPPMVPAAVGSTELVVNYKKDPETRRKELWAGLKAPIEAMCAENVDALLRSKSGGHVLFEVLKQSTNADLLEAVVQTVVHDETPADTSLDMLYADLIAHKHMQRLIQHASTVGSALLAELTKAGRIAQWAESNRGAFVLLAFLNPPVSGANAALVKALKGKKWTSAHKEQKGTMLLLEKLELA</sequence>
<dbReference type="PROSITE" id="PS50302">
    <property type="entry name" value="PUM"/>
    <property type="match status" value="1"/>
</dbReference>